<keyword evidence="1" id="KW-0472">Membrane</keyword>
<dbReference type="InterPro" id="IPR032092">
    <property type="entry name" value="PilW"/>
</dbReference>
<organism evidence="2 3">
    <name type="scientific">Ferrimonas sediminicola</name>
    <dbReference type="NCBI Taxonomy" id="2569538"/>
    <lineage>
        <taxon>Bacteria</taxon>
        <taxon>Pseudomonadati</taxon>
        <taxon>Pseudomonadota</taxon>
        <taxon>Gammaproteobacteria</taxon>
        <taxon>Alteromonadales</taxon>
        <taxon>Ferrimonadaceae</taxon>
        <taxon>Ferrimonas</taxon>
    </lineage>
</organism>
<feature type="transmembrane region" description="Helical" evidence="1">
    <location>
        <begin position="12"/>
        <end position="32"/>
    </location>
</feature>
<dbReference type="GO" id="GO:0043683">
    <property type="term" value="P:type IV pilus assembly"/>
    <property type="evidence" value="ECO:0007669"/>
    <property type="project" value="InterPro"/>
</dbReference>
<dbReference type="RefSeq" id="WP_136853457.1">
    <property type="nucleotide sequence ID" value="NZ_SWCI01000006.1"/>
</dbReference>
<keyword evidence="1" id="KW-1133">Transmembrane helix</keyword>
<keyword evidence="1" id="KW-0812">Transmembrane</keyword>
<dbReference type="OrthoDB" id="5296662at2"/>
<keyword evidence="3" id="KW-1185">Reference proteome</keyword>
<dbReference type="EMBL" id="SWCI01000006">
    <property type="protein sequence ID" value="TKB48780.1"/>
    <property type="molecule type" value="Genomic_DNA"/>
</dbReference>
<sequence>MKRGVGATLVELLIAMILGLFLLGSVLGVFVASSSSVSRTGQYNQLQESARLALSLLGEELAQAGFWADLTGDSLNLDSVQVLASVANDCVGEGDNNASMPALRGHFRYLWAYRQDTTPNMSCSQGAVEGSHVVQIKRASGPPREAAELESNRYYLLANASRGILFAGDRAPVPTLTQGRYWEFQHRVFYVERREDGVPVLKWRQLYVNGGMVEEELVEGVETLQIRLGVDSDGDGSVDSYLPPSALSPEQWEGEVTLVSVSLFLVVRAPVAEPLSQDTLALTLPDGVLGYSDGLPRRLFSTTVMLRNPVLILRGAL</sequence>
<comment type="caution">
    <text evidence="2">The sequence shown here is derived from an EMBL/GenBank/DDBJ whole genome shotgun (WGS) entry which is preliminary data.</text>
</comment>
<gene>
    <name evidence="2" type="ORF">FCL40_11580</name>
</gene>
<dbReference type="Proteomes" id="UP000305674">
    <property type="component" value="Unassembled WGS sequence"/>
</dbReference>
<accession>A0A4U1BCX4</accession>
<evidence type="ECO:0000313" key="3">
    <source>
        <dbReference type="Proteomes" id="UP000305674"/>
    </source>
</evidence>
<name>A0A4U1BCX4_9GAMM</name>
<dbReference type="AlphaFoldDB" id="A0A4U1BCX4"/>
<reference evidence="2 3" key="1">
    <citation type="submission" date="2019-04" db="EMBL/GenBank/DDBJ databases">
        <authorList>
            <person name="Hwang J.C."/>
        </authorList>
    </citation>
    <scope>NUCLEOTIDE SEQUENCE [LARGE SCALE GENOMIC DNA]</scope>
    <source>
        <strain evidence="2 3">IMCC35001</strain>
    </source>
</reference>
<dbReference type="Pfam" id="PF16074">
    <property type="entry name" value="PilW"/>
    <property type="match status" value="1"/>
</dbReference>
<evidence type="ECO:0000313" key="2">
    <source>
        <dbReference type="EMBL" id="TKB48780.1"/>
    </source>
</evidence>
<proteinExistence type="predicted"/>
<evidence type="ECO:0000256" key="1">
    <source>
        <dbReference type="SAM" id="Phobius"/>
    </source>
</evidence>
<protein>
    <submittedName>
        <fullName evidence="2">Pilus assembly protein PilW</fullName>
    </submittedName>
</protein>